<name>A0A5A5TDY6_9CHLR</name>
<dbReference type="RefSeq" id="WP_149402680.1">
    <property type="nucleotide sequence ID" value="NZ_BIXY01000050.1"/>
</dbReference>
<dbReference type="OrthoDB" id="7566033at2"/>
<dbReference type="AlphaFoldDB" id="A0A5A5TDY6"/>
<evidence type="ECO:0000313" key="1">
    <source>
        <dbReference type="EMBL" id="GCF09761.1"/>
    </source>
</evidence>
<dbReference type="InterPro" id="IPR025444">
    <property type="entry name" value="Monooxy_af470"/>
</dbReference>
<sequence>MAELIKERMTVANEQELVVFLIGMRVNKVLKVQKWTPVAASMTRMLKELKLHPEMGFLGGETTLNFPTTVMIQYWRSFEDLAVYAGNRDAVHLPAWREFNRQVGSNGDVGIWHETYRIPAGHYEAVYNNMPAFGLGKVFPLIPATGQRESARTRMATRQN</sequence>
<dbReference type="Proteomes" id="UP000322530">
    <property type="component" value="Unassembled WGS sequence"/>
</dbReference>
<accession>A0A5A5TDY6</accession>
<gene>
    <name evidence="1" type="ORF">KDI_33250</name>
</gene>
<comment type="caution">
    <text evidence="1">The sequence shown here is derived from an EMBL/GenBank/DDBJ whole genome shotgun (WGS) entry which is preliminary data.</text>
</comment>
<proteinExistence type="predicted"/>
<dbReference type="EMBL" id="BIXY01000050">
    <property type="protein sequence ID" value="GCF09761.1"/>
    <property type="molecule type" value="Genomic_DNA"/>
</dbReference>
<reference evidence="1 2" key="1">
    <citation type="submission" date="2019-01" db="EMBL/GenBank/DDBJ databases">
        <title>Draft genome sequence of Dictyobacter sp. Uno17.</title>
        <authorList>
            <person name="Wang C.M."/>
            <person name="Zheng Y."/>
            <person name="Sakai Y."/>
            <person name="Abe K."/>
            <person name="Yokota A."/>
            <person name="Yabe S."/>
        </authorList>
    </citation>
    <scope>NUCLEOTIDE SEQUENCE [LARGE SCALE GENOMIC DNA]</scope>
    <source>
        <strain evidence="1 2">Uno17</strain>
    </source>
</reference>
<organism evidence="1 2">
    <name type="scientific">Dictyobacter arantiisoli</name>
    <dbReference type="NCBI Taxonomy" id="2014874"/>
    <lineage>
        <taxon>Bacteria</taxon>
        <taxon>Bacillati</taxon>
        <taxon>Chloroflexota</taxon>
        <taxon>Ktedonobacteria</taxon>
        <taxon>Ktedonobacterales</taxon>
        <taxon>Dictyobacteraceae</taxon>
        <taxon>Dictyobacter</taxon>
    </lineage>
</organism>
<dbReference type="Pfam" id="PF13826">
    <property type="entry name" value="Monooxy_af470-like"/>
    <property type="match status" value="1"/>
</dbReference>
<evidence type="ECO:0000313" key="2">
    <source>
        <dbReference type="Proteomes" id="UP000322530"/>
    </source>
</evidence>
<keyword evidence="2" id="KW-1185">Reference proteome</keyword>
<protein>
    <submittedName>
        <fullName evidence="1">Transcriptional regulator</fullName>
    </submittedName>
</protein>